<proteinExistence type="predicted"/>
<evidence type="ECO:0000256" key="3">
    <source>
        <dbReference type="ARBA" id="ARBA00023163"/>
    </source>
</evidence>
<dbReference type="PROSITE" id="PS00622">
    <property type="entry name" value="HTH_LUXR_1"/>
    <property type="match status" value="1"/>
</dbReference>
<dbReference type="PRINTS" id="PR00038">
    <property type="entry name" value="HTHLUXR"/>
</dbReference>
<dbReference type="RefSeq" id="WP_207656190.1">
    <property type="nucleotide sequence ID" value="NZ_JANJZD010000053.1"/>
</dbReference>
<dbReference type="Gene3D" id="1.10.10.10">
    <property type="entry name" value="Winged helix-like DNA-binding domain superfamily/Winged helix DNA-binding domain"/>
    <property type="match status" value="1"/>
</dbReference>
<feature type="transmembrane region" description="Helical" evidence="4">
    <location>
        <begin position="99"/>
        <end position="116"/>
    </location>
</feature>
<evidence type="ECO:0000313" key="6">
    <source>
        <dbReference type="EMBL" id="SOY32381.1"/>
    </source>
</evidence>
<name>A0A2K4ZPH8_9FIRM</name>
<dbReference type="PANTHER" id="PTHR44688:SF16">
    <property type="entry name" value="DNA-BINDING TRANSCRIPTIONAL ACTIVATOR DEVR_DOSR"/>
    <property type="match status" value="1"/>
</dbReference>
<keyword evidence="2" id="KW-0238">DNA-binding</keyword>
<dbReference type="Proteomes" id="UP000236311">
    <property type="component" value="Unassembled WGS sequence"/>
</dbReference>
<evidence type="ECO:0000256" key="2">
    <source>
        <dbReference type="ARBA" id="ARBA00023125"/>
    </source>
</evidence>
<keyword evidence="1" id="KW-0805">Transcription regulation</keyword>
<feature type="transmembrane region" description="Helical" evidence="4">
    <location>
        <begin position="12"/>
        <end position="31"/>
    </location>
</feature>
<dbReference type="PROSITE" id="PS50043">
    <property type="entry name" value="HTH_LUXR_2"/>
    <property type="match status" value="1"/>
</dbReference>
<dbReference type="SMART" id="SM00421">
    <property type="entry name" value="HTH_LUXR"/>
    <property type="match status" value="1"/>
</dbReference>
<dbReference type="EMBL" id="OFSM01000048">
    <property type="protein sequence ID" value="SOY32381.1"/>
    <property type="molecule type" value="Genomic_DNA"/>
</dbReference>
<dbReference type="SUPFAM" id="SSF46894">
    <property type="entry name" value="C-terminal effector domain of the bipartite response regulators"/>
    <property type="match status" value="1"/>
</dbReference>
<evidence type="ECO:0000313" key="7">
    <source>
        <dbReference type="Proteomes" id="UP000236311"/>
    </source>
</evidence>
<keyword evidence="4" id="KW-0472">Membrane</keyword>
<keyword evidence="4" id="KW-1133">Transmembrane helix</keyword>
<evidence type="ECO:0000259" key="5">
    <source>
        <dbReference type="PROSITE" id="PS50043"/>
    </source>
</evidence>
<feature type="domain" description="HTH luxR-type" evidence="5">
    <location>
        <begin position="190"/>
        <end position="251"/>
    </location>
</feature>
<dbReference type="GO" id="GO:0003677">
    <property type="term" value="F:DNA binding"/>
    <property type="evidence" value="ECO:0007669"/>
    <property type="project" value="UniProtKB-KW"/>
</dbReference>
<dbReference type="InterPro" id="IPR036388">
    <property type="entry name" value="WH-like_DNA-bd_sf"/>
</dbReference>
<evidence type="ECO:0000256" key="4">
    <source>
        <dbReference type="SAM" id="Phobius"/>
    </source>
</evidence>
<reference evidence="6 7" key="1">
    <citation type="submission" date="2018-01" db="EMBL/GenBank/DDBJ databases">
        <authorList>
            <person name="Gaut B.S."/>
            <person name="Morton B.R."/>
            <person name="Clegg M.T."/>
            <person name="Duvall M.R."/>
        </authorList>
    </citation>
    <scope>NUCLEOTIDE SEQUENCE [LARGE SCALE GENOMIC DNA]</scope>
    <source>
        <strain evidence="6">GP69</strain>
    </source>
</reference>
<feature type="transmembrane region" description="Helical" evidence="4">
    <location>
        <begin position="128"/>
        <end position="152"/>
    </location>
</feature>
<keyword evidence="7" id="KW-1185">Reference proteome</keyword>
<accession>A0A2K4ZPH8</accession>
<evidence type="ECO:0000256" key="1">
    <source>
        <dbReference type="ARBA" id="ARBA00023015"/>
    </source>
</evidence>
<dbReference type="InterPro" id="IPR016032">
    <property type="entry name" value="Sig_transdc_resp-reg_C-effctor"/>
</dbReference>
<gene>
    <name evidence="6" type="primary">liaR</name>
    <name evidence="6" type="ORF">AMURIS_05139</name>
</gene>
<dbReference type="CDD" id="cd06170">
    <property type="entry name" value="LuxR_C_like"/>
    <property type="match status" value="1"/>
</dbReference>
<feature type="transmembrane region" description="Helical" evidence="4">
    <location>
        <begin position="51"/>
        <end position="79"/>
    </location>
</feature>
<keyword evidence="4" id="KW-0812">Transmembrane</keyword>
<keyword evidence="3" id="KW-0804">Transcription</keyword>
<dbReference type="AlphaFoldDB" id="A0A2K4ZPH8"/>
<dbReference type="PANTHER" id="PTHR44688">
    <property type="entry name" value="DNA-BINDING TRANSCRIPTIONAL ACTIVATOR DEVR_DOSR"/>
    <property type="match status" value="1"/>
</dbReference>
<dbReference type="Pfam" id="PF00196">
    <property type="entry name" value="GerE"/>
    <property type="match status" value="1"/>
</dbReference>
<dbReference type="InterPro" id="IPR000792">
    <property type="entry name" value="Tscrpt_reg_LuxR_C"/>
</dbReference>
<protein>
    <submittedName>
        <fullName evidence="6">Transcriptional regulatory protein LiaR</fullName>
    </submittedName>
</protein>
<organism evidence="6 7">
    <name type="scientific">Acetatifactor muris</name>
    <dbReference type="NCBI Taxonomy" id="879566"/>
    <lineage>
        <taxon>Bacteria</taxon>
        <taxon>Bacillati</taxon>
        <taxon>Bacillota</taxon>
        <taxon>Clostridia</taxon>
        <taxon>Lachnospirales</taxon>
        <taxon>Lachnospiraceae</taxon>
        <taxon>Acetatifactor</taxon>
    </lineage>
</organism>
<dbReference type="GO" id="GO:0006355">
    <property type="term" value="P:regulation of DNA-templated transcription"/>
    <property type="evidence" value="ECO:0007669"/>
    <property type="project" value="InterPro"/>
</dbReference>
<sequence length="251" mass="28456">MKKENRKTGKVWYRTIEILACVIAFAMAWMMTFGTGDMRNLYKMYGDLPTLLLIVVSALLVLVVAGIEKDFFGGFRLAFTRRKGISRMELQRALNAFRYVERTVVLAAVIALVFPLTDIFYHLDGINIWALGPVLGVLNLTILYSAVLLLILTPVKIRLERRIISYMEEPEDEEAERKEADGQRLYFGLRSLGLTDREAEVARLAASGMTNAQIGQELYISMATVKKHMTHVLEKTQCGDREALTEKIRGM</sequence>